<evidence type="ECO:0000313" key="3">
    <source>
        <dbReference type="EMBL" id="KAG2440957.1"/>
    </source>
</evidence>
<dbReference type="AlphaFoldDB" id="A0A835TC56"/>
<dbReference type="EMBL" id="JAEHOC010000006">
    <property type="protein sequence ID" value="KAG2440957.1"/>
    <property type="molecule type" value="Genomic_DNA"/>
</dbReference>
<reference evidence="3" key="1">
    <citation type="journal article" date="2020" name="bioRxiv">
        <title>Comparative genomics of Chlamydomonas.</title>
        <authorList>
            <person name="Craig R.J."/>
            <person name="Hasan A.R."/>
            <person name="Ness R.W."/>
            <person name="Keightley P.D."/>
        </authorList>
    </citation>
    <scope>NUCLEOTIDE SEQUENCE</scope>
    <source>
        <strain evidence="3">SAG 7.73</strain>
    </source>
</reference>
<accession>A0A835TC56</accession>
<evidence type="ECO:0000256" key="2">
    <source>
        <dbReference type="SAM" id="MobiDB-lite"/>
    </source>
</evidence>
<dbReference type="GO" id="GO:0005930">
    <property type="term" value="C:axoneme"/>
    <property type="evidence" value="ECO:0007669"/>
    <property type="project" value="UniProtKB-SubCell"/>
</dbReference>
<evidence type="ECO:0000256" key="1">
    <source>
        <dbReference type="ARBA" id="ARBA00004430"/>
    </source>
</evidence>
<comment type="subcellular location">
    <subcellularLocation>
        <location evidence="1">Cytoplasm</location>
        <location evidence="1">Cytoskeleton</location>
        <location evidence="1">Cilium axoneme</location>
    </subcellularLocation>
</comment>
<keyword evidence="4" id="KW-1185">Reference proteome</keyword>
<gene>
    <name evidence="3" type="ORF">HXX76_003810</name>
</gene>
<sequence length="728" mass="77570">MKAEEDNWHQARRLPGMARSKQMVCMDVTNEVARTWQPGRRSLLALAPNAQHLQLCMSTRPEDEDEDEEDSEDGYRQLETGMVFPHDHLARLALLGTTAEGRGRVKHLMITCDGTKLELSSVVSALVSQLPGLEEIDARSCERPAGMRVDDRTRPAVLHHSLGSFAPRLRSLILPCMPGMLHGLGALAACSGLEELNIFGDQFADPVELDAQAITDLSRLRHLSELRLRAHDPSGGAHLAALLGGRRPPSLRVLELTASVYMMTPAATARGSAVRSYGRKQPLPALDVRFEAGSDGPGRISRVETQPCDYPVPGPPALDLLSQMLIAATDQLPPRCRRIARLRLESFAMYKWASSDEQVQQSLGPEGPLSALLERCDDVQVEVLELLEARSQAACAVLRALGMPEKLLLRHGCLKSKPPVRPLARAAAAVAPPQLQAGEPRSLSPLRLETATPDMVLREAVERLWRATTEPEPAFLVADDSDDESQGPDWGGGASMFVLLRGAPQLPPPGDGGVAAHRALGRWLDQLAGLPSPADAAAAEAAGASGGATGLGDHLACPGAHVSALCANTFLCKCRSGLDAEELVAALGRAATASSGVGGPGGEEGAEPRSPAPAPAPAAPTIALVPRHLQRTFCVDIIKWAVMQVLLDPWHQQPADETRCRRRSSASGALAATAAGGPSAGRLGGVAVGRMRQLLDLDLALTRQWRVVHAACDLPEPSSPESGYDDEE</sequence>
<dbReference type="SUPFAM" id="SSF52047">
    <property type="entry name" value="RNI-like"/>
    <property type="match status" value="1"/>
</dbReference>
<dbReference type="OrthoDB" id="548346at2759"/>
<name>A0A835TC56_CHLIN</name>
<feature type="region of interest" description="Disordered" evidence="2">
    <location>
        <begin position="592"/>
        <end position="618"/>
    </location>
</feature>
<dbReference type="InterPro" id="IPR032675">
    <property type="entry name" value="LRR_dom_sf"/>
</dbReference>
<proteinExistence type="predicted"/>
<protein>
    <submittedName>
        <fullName evidence="3">Uncharacterized protein</fullName>
    </submittedName>
</protein>
<comment type="caution">
    <text evidence="3">The sequence shown here is derived from an EMBL/GenBank/DDBJ whole genome shotgun (WGS) entry which is preliminary data.</text>
</comment>
<evidence type="ECO:0000313" key="4">
    <source>
        <dbReference type="Proteomes" id="UP000650467"/>
    </source>
</evidence>
<organism evidence="3 4">
    <name type="scientific">Chlamydomonas incerta</name>
    <dbReference type="NCBI Taxonomy" id="51695"/>
    <lineage>
        <taxon>Eukaryota</taxon>
        <taxon>Viridiplantae</taxon>
        <taxon>Chlorophyta</taxon>
        <taxon>core chlorophytes</taxon>
        <taxon>Chlorophyceae</taxon>
        <taxon>CS clade</taxon>
        <taxon>Chlamydomonadales</taxon>
        <taxon>Chlamydomonadaceae</taxon>
        <taxon>Chlamydomonas</taxon>
    </lineage>
</organism>
<dbReference type="Gene3D" id="3.80.10.10">
    <property type="entry name" value="Ribonuclease Inhibitor"/>
    <property type="match status" value="1"/>
</dbReference>
<dbReference type="Proteomes" id="UP000650467">
    <property type="component" value="Unassembled WGS sequence"/>
</dbReference>